<feature type="compositionally biased region" description="Basic and acidic residues" evidence="1">
    <location>
        <begin position="344"/>
        <end position="353"/>
    </location>
</feature>
<dbReference type="GO" id="GO:0000307">
    <property type="term" value="C:cyclin-dependent protein kinase holoenzyme complex"/>
    <property type="evidence" value="ECO:0007669"/>
    <property type="project" value="TreeGrafter"/>
</dbReference>
<gene>
    <name evidence="2" type="ORF">DSL72_005695</name>
</gene>
<organism evidence="2 3">
    <name type="scientific">Monilinia vaccinii-corymbosi</name>
    <dbReference type="NCBI Taxonomy" id="61207"/>
    <lineage>
        <taxon>Eukaryota</taxon>
        <taxon>Fungi</taxon>
        <taxon>Dikarya</taxon>
        <taxon>Ascomycota</taxon>
        <taxon>Pezizomycotina</taxon>
        <taxon>Leotiomycetes</taxon>
        <taxon>Helotiales</taxon>
        <taxon>Sclerotiniaceae</taxon>
        <taxon>Monilinia</taxon>
    </lineage>
</organism>
<feature type="compositionally biased region" description="Polar residues" evidence="1">
    <location>
        <begin position="1"/>
        <end position="14"/>
    </location>
</feature>
<feature type="region of interest" description="Disordered" evidence="1">
    <location>
        <begin position="108"/>
        <end position="138"/>
    </location>
</feature>
<keyword evidence="3" id="KW-1185">Reference proteome</keyword>
<proteinExistence type="predicted"/>
<evidence type="ECO:0008006" key="4">
    <source>
        <dbReference type="Google" id="ProtNLM"/>
    </source>
</evidence>
<evidence type="ECO:0000256" key="1">
    <source>
        <dbReference type="SAM" id="MobiDB-lite"/>
    </source>
</evidence>
<dbReference type="Gene3D" id="1.10.472.10">
    <property type="entry name" value="Cyclin-like"/>
    <property type="match status" value="1"/>
</dbReference>
<dbReference type="PANTHER" id="PTHR15615">
    <property type="match status" value="1"/>
</dbReference>
<dbReference type="GO" id="GO:0019901">
    <property type="term" value="F:protein kinase binding"/>
    <property type="evidence" value="ECO:0007669"/>
    <property type="project" value="InterPro"/>
</dbReference>
<feature type="compositionally biased region" description="Pro residues" evidence="1">
    <location>
        <begin position="39"/>
        <end position="53"/>
    </location>
</feature>
<evidence type="ECO:0000313" key="2">
    <source>
        <dbReference type="EMBL" id="QSZ34107.1"/>
    </source>
</evidence>
<protein>
    <recommendedName>
        <fullName evidence="4">Nuc-1 negative regulatory protein preg</fullName>
    </recommendedName>
</protein>
<feature type="compositionally biased region" description="Basic and acidic residues" evidence="1">
    <location>
        <begin position="123"/>
        <end position="136"/>
    </location>
</feature>
<dbReference type="Pfam" id="PF08613">
    <property type="entry name" value="Cyclin"/>
    <property type="match status" value="1"/>
</dbReference>
<reference evidence="2" key="1">
    <citation type="submission" date="2020-10" db="EMBL/GenBank/DDBJ databases">
        <title>Genome Sequence of Monilinia vaccinii-corymbosi Sheds Light on Mummy Berry Disease Infection of Blueberry and Mating Type.</title>
        <authorList>
            <person name="Yow A.G."/>
            <person name="Zhang Y."/>
            <person name="Bansal K."/>
            <person name="Eacker S.M."/>
            <person name="Sullivan S."/>
            <person name="Liachko I."/>
            <person name="Cubeta M.A."/>
            <person name="Rollins J.A."/>
            <person name="Ashrafi H."/>
        </authorList>
    </citation>
    <scope>NUCLEOTIDE SEQUENCE</scope>
    <source>
        <strain evidence="2">RL-1</strain>
    </source>
</reference>
<evidence type="ECO:0000313" key="3">
    <source>
        <dbReference type="Proteomes" id="UP000672032"/>
    </source>
</evidence>
<feature type="region of interest" description="Disordered" evidence="1">
    <location>
        <begin position="318"/>
        <end position="353"/>
    </location>
</feature>
<feature type="compositionally biased region" description="Polar residues" evidence="1">
    <location>
        <begin position="26"/>
        <end position="36"/>
    </location>
</feature>
<dbReference type="Proteomes" id="UP000672032">
    <property type="component" value="Chromosome 4"/>
</dbReference>
<accession>A0A8A3PFT8</accession>
<dbReference type="GO" id="GO:0005634">
    <property type="term" value="C:nucleus"/>
    <property type="evidence" value="ECO:0007669"/>
    <property type="project" value="TreeGrafter"/>
</dbReference>
<sequence>MLKSPSLTRSQASPTLYHYAPAATRPSLSARTSAANKPSPSPQPQQQPIPPSQPKKWVYADASTQWSPMMDSVADRASPAVQAKTEDVPQEPIIAPEQANVEVVQHTQPPIKSESPNMKRRQSSIDDAHTAREKVSSPKRVKPQMAVKILPARYELCEVEDMVVLIASMIAELIQRNDRLPLQCGVLTRFHSRSPPGISVLDYLQRIAKHATLKPPLLLSMVYYIDQLCTSFPAFTITTLTVHRFLITAATVASKGLSDSFWNNSTYARVGGVKVAELGLLELEFLHRVDWKIVPKPEVLIDYYKGLIERNERYRMEGDSSDELDGLDGLDEEDDEESDELDTPEQRLELTQT</sequence>
<dbReference type="CDD" id="cd20558">
    <property type="entry name" value="CYCLIN_ScPCL7-like"/>
    <property type="match status" value="1"/>
</dbReference>
<name>A0A8A3PFT8_9HELO</name>
<dbReference type="PANTHER" id="PTHR15615:SF117">
    <property type="entry name" value="PHO85 CYCLIN PHO80"/>
    <property type="match status" value="1"/>
</dbReference>
<feature type="region of interest" description="Disordered" evidence="1">
    <location>
        <begin position="1"/>
        <end position="63"/>
    </location>
</feature>
<dbReference type="OrthoDB" id="337735at2759"/>
<feature type="compositionally biased region" description="Acidic residues" evidence="1">
    <location>
        <begin position="319"/>
        <end position="343"/>
    </location>
</feature>
<dbReference type="GO" id="GO:0016538">
    <property type="term" value="F:cyclin-dependent protein serine/threonine kinase regulator activity"/>
    <property type="evidence" value="ECO:0007669"/>
    <property type="project" value="TreeGrafter"/>
</dbReference>
<dbReference type="EMBL" id="CP063408">
    <property type="protein sequence ID" value="QSZ34107.1"/>
    <property type="molecule type" value="Genomic_DNA"/>
</dbReference>
<dbReference type="InterPro" id="IPR013922">
    <property type="entry name" value="Cyclin_PHO80-like"/>
</dbReference>
<dbReference type="AlphaFoldDB" id="A0A8A3PFT8"/>